<organism evidence="2 3">
    <name type="scientific">Neptunomonas marina</name>
    <dbReference type="NCBI Taxonomy" id="1815562"/>
    <lineage>
        <taxon>Bacteria</taxon>
        <taxon>Pseudomonadati</taxon>
        <taxon>Pseudomonadota</taxon>
        <taxon>Gammaproteobacteria</taxon>
        <taxon>Oceanospirillales</taxon>
        <taxon>Oceanospirillaceae</taxon>
        <taxon>Neptunomonas</taxon>
    </lineage>
</organism>
<dbReference type="Gene3D" id="3.30.750.24">
    <property type="entry name" value="STAS domain"/>
    <property type="match status" value="1"/>
</dbReference>
<keyword evidence="3" id="KW-1185">Reference proteome</keyword>
<evidence type="ECO:0000259" key="1">
    <source>
        <dbReference type="PROSITE" id="PS50801"/>
    </source>
</evidence>
<dbReference type="InterPro" id="IPR002645">
    <property type="entry name" value="STAS_dom"/>
</dbReference>
<name>A0A437Q8J4_9GAMM</name>
<dbReference type="SUPFAM" id="SSF52091">
    <property type="entry name" value="SpoIIaa-like"/>
    <property type="match status" value="1"/>
</dbReference>
<proteinExistence type="predicted"/>
<dbReference type="RefSeq" id="WP_127694199.1">
    <property type="nucleotide sequence ID" value="NZ_SACQ01000004.1"/>
</dbReference>
<dbReference type="CDD" id="cd07043">
    <property type="entry name" value="STAS_anti-anti-sigma_factors"/>
    <property type="match status" value="1"/>
</dbReference>
<gene>
    <name evidence="2" type="ORF">EOE65_10125</name>
</gene>
<reference evidence="2 3" key="1">
    <citation type="submission" date="2019-01" db="EMBL/GenBank/DDBJ databases">
        <authorList>
            <person name="Chen W.-M."/>
        </authorList>
    </citation>
    <scope>NUCLEOTIDE SEQUENCE [LARGE SCALE GENOMIC DNA]</scope>
    <source>
        <strain evidence="2 3">HPM-16</strain>
    </source>
</reference>
<dbReference type="Proteomes" id="UP000282818">
    <property type="component" value="Unassembled WGS sequence"/>
</dbReference>
<accession>A0A437Q8J4</accession>
<dbReference type="AlphaFoldDB" id="A0A437Q8J4"/>
<evidence type="ECO:0000313" key="2">
    <source>
        <dbReference type="EMBL" id="RVU30663.1"/>
    </source>
</evidence>
<dbReference type="InterPro" id="IPR058548">
    <property type="entry name" value="MlaB-like_STAS"/>
</dbReference>
<dbReference type="EMBL" id="SACQ01000004">
    <property type="protein sequence ID" value="RVU30663.1"/>
    <property type="molecule type" value="Genomic_DNA"/>
</dbReference>
<dbReference type="PROSITE" id="PS50801">
    <property type="entry name" value="STAS"/>
    <property type="match status" value="1"/>
</dbReference>
<sequence>MDNANTLQLAGPLTFDVIEARRQTAESFIKGAEGEVVIDLSSVERVDSSALSLCLCCSRLGQVSGKTVTFQHIPEDILAMSKLVGLALF</sequence>
<feature type="domain" description="STAS" evidence="1">
    <location>
        <begin position="1"/>
        <end position="89"/>
    </location>
</feature>
<evidence type="ECO:0000313" key="3">
    <source>
        <dbReference type="Proteomes" id="UP000282818"/>
    </source>
</evidence>
<protein>
    <submittedName>
        <fullName evidence="2">STAS domain-containing protein</fullName>
    </submittedName>
</protein>
<dbReference type="Pfam" id="PF13466">
    <property type="entry name" value="STAS_2"/>
    <property type="match status" value="1"/>
</dbReference>
<comment type="caution">
    <text evidence="2">The sequence shown here is derived from an EMBL/GenBank/DDBJ whole genome shotgun (WGS) entry which is preliminary data.</text>
</comment>
<dbReference type="InterPro" id="IPR036513">
    <property type="entry name" value="STAS_dom_sf"/>
</dbReference>